<comment type="subcellular location">
    <subcellularLocation>
        <location evidence="2 8">Cell outer membrane</location>
        <topology evidence="2 8">Lipid-anchor</topology>
    </subcellularLocation>
</comment>
<evidence type="ECO:0000256" key="6">
    <source>
        <dbReference type="ARBA" id="ARBA00023237"/>
    </source>
</evidence>
<reference evidence="10" key="2">
    <citation type="submission" date="2012-03" db="EMBL/GenBank/DDBJ databases">
        <title>Complete genome sequence of Borrelia crocidurae.</title>
        <authorList>
            <person name="Elbir H."/>
            <person name="Gimenez G."/>
            <person name="Robert C."/>
            <person name="Raoult D."/>
            <person name="Drancourt M."/>
        </authorList>
    </citation>
    <scope>NUCLEOTIDE SEQUENCE [LARGE SCALE GENOMIC DNA]</scope>
    <source>
        <strain evidence="10">Achema</strain>
        <plasmid evidence="10">unnamed32</plasmid>
    </source>
</reference>
<dbReference type="Proteomes" id="UP000005212">
    <property type="component" value="Plasmid unnamed32"/>
</dbReference>
<evidence type="ECO:0000256" key="4">
    <source>
        <dbReference type="ARBA" id="ARBA00023136"/>
    </source>
</evidence>
<sequence>MEKYLKKVQVTVQGIEDGLNKIVSEMKEGKNPNVEATESAVKHWLRIN</sequence>
<evidence type="ECO:0000256" key="2">
    <source>
        <dbReference type="ARBA" id="ARBA00004459"/>
    </source>
</evidence>
<evidence type="ECO:0000256" key="8">
    <source>
        <dbReference type="RuleBase" id="RU363105"/>
    </source>
</evidence>
<comment type="function">
    <text evidence="1 8">The Vlp and Vsp proteins are antigenically distinct proteins, only one vlp or vsp gene is transcriptionally active at any one time. Switching between these genes is a mechanism of host immune response evasion.</text>
</comment>
<proteinExistence type="predicted"/>
<protein>
    <recommendedName>
        <fullName evidence="8">Variable large protein</fullName>
    </recommendedName>
</protein>
<keyword evidence="6 8" id="KW-0998">Cell outer membrane</keyword>
<dbReference type="Pfam" id="PF00921">
    <property type="entry name" value="Lipoprotein_2"/>
    <property type="match status" value="1"/>
</dbReference>
<reference evidence="9 10" key="1">
    <citation type="journal article" date="2012" name="J. Bacteriol.">
        <title>Complete Genome Sequence of Borrelia crocidurae.</title>
        <authorList>
            <person name="Elbir H."/>
            <person name="Gimenez G."/>
            <person name="Robert C."/>
            <person name="Bergstrom S."/>
            <person name="Cutler S."/>
            <person name="Raoult D."/>
            <person name="Drancourt M."/>
        </authorList>
    </citation>
    <scope>NUCLEOTIDE SEQUENCE [LARGE SCALE GENOMIC DNA]</scope>
    <source>
        <strain evidence="9 10">Achema</strain>
        <plasmid evidence="10">unnamed32</plasmid>
    </source>
</reference>
<keyword evidence="9" id="KW-0614">Plasmid</keyword>
<evidence type="ECO:0000313" key="9">
    <source>
        <dbReference type="EMBL" id="AFI32168.1"/>
    </source>
</evidence>
<dbReference type="AlphaFoldDB" id="I0FFB2"/>
<keyword evidence="7 8" id="KW-0449">Lipoprotein</keyword>
<keyword evidence="3" id="KW-0732">Signal</keyword>
<dbReference type="HOGENOM" id="CLU_3150105_0_0_12"/>
<keyword evidence="4 8" id="KW-0472">Membrane</keyword>
<name>I0FFB2_BORCA</name>
<dbReference type="PATRIC" id="fig|1155096.3.peg.1403"/>
<dbReference type="GO" id="GO:0009279">
    <property type="term" value="C:cell outer membrane"/>
    <property type="evidence" value="ECO:0007669"/>
    <property type="project" value="UniProtKB-SubCell"/>
</dbReference>
<dbReference type="InterPro" id="IPR000680">
    <property type="entry name" value="Borrelia_lipo"/>
</dbReference>
<accession>I0FFB2</accession>
<evidence type="ECO:0000313" key="10">
    <source>
        <dbReference type="Proteomes" id="UP000005212"/>
    </source>
</evidence>
<dbReference type="KEGG" id="bcw:Q7M_1170"/>
<organism evidence="9 10">
    <name type="scientific">Borrelia crocidurae (strain Achema)</name>
    <dbReference type="NCBI Taxonomy" id="1155096"/>
    <lineage>
        <taxon>Bacteria</taxon>
        <taxon>Pseudomonadati</taxon>
        <taxon>Spirochaetota</taxon>
        <taxon>Spirochaetia</taxon>
        <taxon>Spirochaetales</taxon>
        <taxon>Borreliaceae</taxon>
        <taxon>Borrelia</taxon>
    </lineage>
</organism>
<geneLocation type="plasmid" evidence="10">
    <name>unnamed32</name>
</geneLocation>
<evidence type="ECO:0000256" key="1">
    <source>
        <dbReference type="ARBA" id="ARBA00003932"/>
    </source>
</evidence>
<keyword evidence="5 8" id="KW-0564">Palmitate</keyword>
<gene>
    <name evidence="9" type="ordered locus">Q7M_1170</name>
</gene>
<evidence type="ECO:0000256" key="5">
    <source>
        <dbReference type="ARBA" id="ARBA00023139"/>
    </source>
</evidence>
<evidence type="ECO:0000256" key="7">
    <source>
        <dbReference type="ARBA" id="ARBA00023288"/>
    </source>
</evidence>
<dbReference type="EMBL" id="CP003458">
    <property type="protein sequence ID" value="AFI32168.1"/>
    <property type="molecule type" value="Genomic_DNA"/>
</dbReference>
<evidence type="ECO:0000256" key="3">
    <source>
        <dbReference type="ARBA" id="ARBA00022729"/>
    </source>
</evidence>